<dbReference type="Proteomes" id="UP000639606">
    <property type="component" value="Unassembled WGS sequence"/>
</dbReference>
<protein>
    <submittedName>
        <fullName evidence="2">Uncharacterized protein</fullName>
    </submittedName>
</protein>
<dbReference type="EMBL" id="BMRG01000002">
    <property type="protein sequence ID" value="GGP43681.1"/>
    <property type="molecule type" value="Genomic_DNA"/>
</dbReference>
<sequence length="56" mass="5670">MVVHSLRRLLAAAALCASFGVVTATTASANAGTPCQEGTAVEQTASCTFTPPYTQP</sequence>
<keyword evidence="1" id="KW-0732">Signal</keyword>
<proteinExistence type="predicted"/>
<evidence type="ECO:0000313" key="3">
    <source>
        <dbReference type="Proteomes" id="UP000639606"/>
    </source>
</evidence>
<accession>A0A918ECY6</accession>
<evidence type="ECO:0000256" key="1">
    <source>
        <dbReference type="SAM" id="SignalP"/>
    </source>
</evidence>
<gene>
    <name evidence="2" type="ORF">GCM10010185_14200</name>
</gene>
<organism evidence="2 3">
    <name type="scientific">Saccharothrix coeruleofusca</name>
    <dbReference type="NCBI Taxonomy" id="33919"/>
    <lineage>
        <taxon>Bacteria</taxon>
        <taxon>Bacillati</taxon>
        <taxon>Actinomycetota</taxon>
        <taxon>Actinomycetes</taxon>
        <taxon>Pseudonocardiales</taxon>
        <taxon>Pseudonocardiaceae</taxon>
        <taxon>Saccharothrix</taxon>
    </lineage>
</organism>
<keyword evidence="3" id="KW-1185">Reference proteome</keyword>
<comment type="caution">
    <text evidence="2">The sequence shown here is derived from an EMBL/GenBank/DDBJ whole genome shotgun (WGS) entry which is preliminary data.</text>
</comment>
<name>A0A918ECY6_9PSEU</name>
<dbReference type="AlphaFoldDB" id="A0A918ECY6"/>
<reference evidence="2" key="1">
    <citation type="journal article" date="2014" name="Int. J. Syst. Evol. Microbiol.">
        <title>Complete genome sequence of Corynebacterium casei LMG S-19264T (=DSM 44701T), isolated from a smear-ripened cheese.</title>
        <authorList>
            <consortium name="US DOE Joint Genome Institute (JGI-PGF)"/>
            <person name="Walter F."/>
            <person name="Albersmeier A."/>
            <person name="Kalinowski J."/>
            <person name="Ruckert C."/>
        </authorList>
    </citation>
    <scope>NUCLEOTIDE SEQUENCE</scope>
    <source>
        <strain evidence="2">JCM 3313</strain>
    </source>
</reference>
<feature type="signal peptide" evidence="1">
    <location>
        <begin position="1"/>
        <end position="24"/>
    </location>
</feature>
<reference evidence="2" key="2">
    <citation type="submission" date="2020-09" db="EMBL/GenBank/DDBJ databases">
        <authorList>
            <person name="Sun Q."/>
            <person name="Ohkuma M."/>
        </authorList>
    </citation>
    <scope>NUCLEOTIDE SEQUENCE</scope>
    <source>
        <strain evidence="2">JCM 3313</strain>
    </source>
</reference>
<evidence type="ECO:0000313" key="2">
    <source>
        <dbReference type="EMBL" id="GGP43681.1"/>
    </source>
</evidence>
<feature type="chain" id="PRO_5038779555" evidence="1">
    <location>
        <begin position="25"/>
        <end position="56"/>
    </location>
</feature>